<dbReference type="AlphaFoldDB" id="A0A4D4M977"/>
<dbReference type="EMBL" id="BJHX01000001">
    <property type="protein sequence ID" value="GDY68511.1"/>
    <property type="molecule type" value="Genomic_DNA"/>
</dbReference>
<reference evidence="2 3" key="1">
    <citation type="submission" date="2019-04" db="EMBL/GenBank/DDBJ databases">
        <title>Draft genome sequences of Streptomyces avermitilis NBRC 14893.</title>
        <authorList>
            <person name="Komaki H."/>
            <person name="Tamura T."/>
            <person name="Hosoyama A."/>
        </authorList>
    </citation>
    <scope>NUCLEOTIDE SEQUENCE [LARGE SCALE GENOMIC DNA]</scope>
    <source>
        <strain evidence="2 3">NBRC 14893</strain>
    </source>
</reference>
<evidence type="ECO:0000313" key="2">
    <source>
        <dbReference type="EMBL" id="GDY68511.1"/>
    </source>
</evidence>
<name>A0A4D4M977_STRAX</name>
<dbReference type="Proteomes" id="UP000302139">
    <property type="component" value="Unassembled WGS sequence"/>
</dbReference>
<keyword evidence="1" id="KW-0812">Transmembrane</keyword>
<feature type="transmembrane region" description="Helical" evidence="1">
    <location>
        <begin position="62"/>
        <end position="81"/>
    </location>
</feature>
<evidence type="ECO:0000256" key="1">
    <source>
        <dbReference type="SAM" id="Phobius"/>
    </source>
</evidence>
<keyword evidence="1" id="KW-0472">Membrane</keyword>
<gene>
    <name evidence="2" type="ORF">SAV14893_079040</name>
</gene>
<evidence type="ECO:0008006" key="4">
    <source>
        <dbReference type="Google" id="ProtNLM"/>
    </source>
</evidence>
<comment type="caution">
    <text evidence="2">The sequence shown here is derived from an EMBL/GenBank/DDBJ whole genome shotgun (WGS) entry which is preliminary data.</text>
</comment>
<accession>A0A4D4M977</accession>
<protein>
    <recommendedName>
        <fullName evidence="4">DUF304 domain-containing protein</fullName>
    </recommendedName>
</protein>
<evidence type="ECO:0000313" key="3">
    <source>
        <dbReference type="Proteomes" id="UP000302139"/>
    </source>
</evidence>
<proteinExistence type="predicted"/>
<sequence length="196" mass="20557">MIAFAVELPQLRAEVGAHVAHDLFAAPKDLGWVIQMNGPTGSLPPSGAGGAAPAFRLGALQIAAPILGGLVAGTALAYVLVEATGGHMTAGELWSWVSATVIASVVVPSLSPRYGVELTHNQLVLLGGGRRKIAWQDIVGMEIRKTAGIRTVVVQVSDGRRTPLRAPMSLLDRGFDDKAQVLTGWWAARRGGPDRV</sequence>
<keyword evidence="1" id="KW-1133">Transmembrane helix</keyword>
<organism evidence="2 3">
    <name type="scientific">Streptomyces avermitilis</name>
    <dbReference type="NCBI Taxonomy" id="33903"/>
    <lineage>
        <taxon>Bacteria</taxon>
        <taxon>Bacillati</taxon>
        <taxon>Actinomycetota</taxon>
        <taxon>Actinomycetes</taxon>
        <taxon>Kitasatosporales</taxon>
        <taxon>Streptomycetaceae</taxon>
        <taxon>Streptomyces</taxon>
    </lineage>
</organism>